<dbReference type="GO" id="GO:0004594">
    <property type="term" value="F:pantothenate kinase activity"/>
    <property type="evidence" value="ECO:0007669"/>
    <property type="project" value="UniProtKB-EC"/>
</dbReference>
<keyword evidence="18" id="KW-1185">Reference proteome</keyword>
<evidence type="ECO:0000313" key="17">
    <source>
        <dbReference type="EMBL" id="MEK0081651.1"/>
    </source>
</evidence>
<keyword evidence="8 16" id="KW-0808">Transferase</keyword>
<dbReference type="EMBL" id="JBBLZC010000001">
    <property type="protein sequence ID" value="MEK0081651.1"/>
    <property type="molecule type" value="Genomic_DNA"/>
</dbReference>
<feature type="binding site" evidence="16">
    <location>
        <position position="129"/>
    </location>
    <ligand>
        <name>K(+)</name>
        <dbReference type="ChEBI" id="CHEBI:29103"/>
    </ligand>
</feature>
<dbReference type="NCBIfam" id="NF009844">
    <property type="entry name" value="PRK13318.1-2"/>
    <property type="match status" value="1"/>
</dbReference>
<evidence type="ECO:0000256" key="3">
    <source>
        <dbReference type="ARBA" id="ARBA00004496"/>
    </source>
</evidence>
<evidence type="ECO:0000256" key="11">
    <source>
        <dbReference type="ARBA" id="ARBA00022840"/>
    </source>
</evidence>
<comment type="subcellular location">
    <subcellularLocation>
        <location evidence="3 16">Cytoplasm</location>
    </subcellularLocation>
</comment>
<evidence type="ECO:0000313" key="18">
    <source>
        <dbReference type="Proteomes" id="UP001375743"/>
    </source>
</evidence>
<comment type="caution">
    <text evidence="16">Lacks conserved residue(s) required for the propagation of feature annotation.</text>
</comment>
<keyword evidence="10 16" id="KW-0418">Kinase</keyword>
<evidence type="ECO:0000256" key="4">
    <source>
        <dbReference type="ARBA" id="ARBA00005225"/>
    </source>
</evidence>
<dbReference type="InterPro" id="IPR043129">
    <property type="entry name" value="ATPase_NBD"/>
</dbReference>
<evidence type="ECO:0000256" key="12">
    <source>
        <dbReference type="ARBA" id="ARBA00022958"/>
    </source>
</evidence>
<evidence type="ECO:0000256" key="6">
    <source>
        <dbReference type="ARBA" id="ARBA00012102"/>
    </source>
</evidence>
<evidence type="ECO:0000256" key="5">
    <source>
        <dbReference type="ARBA" id="ARBA00011738"/>
    </source>
</evidence>
<evidence type="ECO:0000256" key="16">
    <source>
        <dbReference type="HAMAP-Rule" id="MF_01274"/>
    </source>
</evidence>
<evidence type="ECO:0000256" key="8">
    <source>
        <dbReference type="ARBA" id="ARBA00022679"/>
    </source>
</evidence>
<evidence type="ECO:0000256" key="2">
    <source>
        <dbReference type="ARBA" id="ARBA00001958"/>
    </source>
</evidence>
<name>A0ABU8XKB9_9PROT</name>
<proteinExistence type="inferred from homology"/>
<feature type="active site" description="Proton acceptor" evidence="16">
    <location>
        <position position="109"/>
    </location>
</feature>
<comment type="cofactor">
    <cofactor evidence="2">
        <name>K(+)</name>
        <dbReference type="ChEBI" id="CHEBI:29103"/>
    </cofactor>
</comment>
<dbReference type="Gene3D" id="3.30.420.40">
    <property type="match status" value="2"/>
</dbReference>
<dbReference type="RefSeq" id="WP_418157502.1">
    <property type="nucleotide sequence ID" value="NZ_JBBLZC010000001.1"/>
</dbReference>
<keyword evidence="11 16" id="KW-0067">ATP-binding</keyword>
<feature type="binding site" evidence="16">
    <location>
        <begin position="6"/>
        <end position="13"/>
    </location>
    <ligand>
        <name>ATP</name>
        <dbReference type="ChEBI" id="CHEBI:30616"/>
    </ligand>
</feature>
<evidence type="ECO:0000256" key="15">
    <source>
        <dbReference type="ARBA" id="ARBA00040883"/>
    </source>
</evidence>
<keyword evidence="12 16" id="KW-0630">Potassium</keyword>
<dbReference type="SUPFAM" id="SSF53067">
    <property type="entry name" value="Actin-like ATPase domain"/>
    <property type="match status" value="2"/>
</dbReference>
<dbReference type="PANTHER" id="PTHR34265:SF1">
    <property type="entry name" value="TYPE III PANTOTHENATE KINASE"/>
    <property type="match status" value="1"/>
</dbReference>
<dbReference type="Proteomes" id="UP001375743">
    <property type="component" value="Unassembled WGS sequence"/>
</dbReference>
<evidence type="ECO:0000256" key="9">
    <source>
        <dbReference type="ARBA" id="ARBA00022741"/>
    </source>
</evidence>
<keyword evidence="16" id="KW-0479">Metal-binding</keyword>
<feature type="binding site" evidence="16">
    <location>
        <position position="184"/>
    </location>
    <ligand>
        <name>substrate</name>
    </ligand>
</feature>
<evidence type="ECO:0000256" key="10">
    <source>
        <dbReference type="ARBA" id="ARBA00022777"/>
    </source>
</evidence>
<comment type="function">
    <text evidence="16">Catalyzes the phosphorylation of pantothenate (Pan), the first step in CoA biosynthesis.</text>
</comment>
<keyword evidence="9 16" id="KW-0547">Nucleotide-binding</keyword>
<evidence type="ECO:0000256" key="1">
    <source>
        <dbReference type="ARBA" id="ARBA00001206"/>
    </source>
</evidence>
<dbReference type="CDD" id="cd24015">
    <property type="entry name" value="ASKHA_NBD_PanK-III"/>
    <property type="match status" value="1"/>
</dbReference>
<dbReference type="EC" id="2.7.1.33" evidence="6 16"/>
<evidence type="ECO:0000256" key="13">
    <source>
        <dbReference type="ARBA" id="ARBA00022993"/>
    </source>
</evidence>
<comment type="catalytic activity">
    <reaction evidence="1 16">
        <text>(R)-pantothenate + ATP = (R)-4'-phosphopantothenate + ADP + H(+)</text>
        <dbReference type="Rhea" id="RHEA:16373"/>
        <dbReference type="ChEBI" id="CHEBI:10986"/>
        <dbReference type="ChEBI" id="CHEBI:15378"/>
        <dbReference type="ChEBI" id="CHEBI:29032"/>
        <dbReference type="ChEBI" id="CHEBI:30616"/>
        <dbReference type="ChEBI" id="CHEBI:456216"/>
        <dbReference type="EC" id="2.7.1.33"/>
    </reaction>
</comment>
<dbReference type="PANTHER" id="PTHR34265">
    <property type="entry name" value="TYPE III PANTOTHENATE KINASE"/>
    <property type="match status" value="1"/>
</dbReference>
<evidence type="ECO:0000256" key="7">
    <source>
        <dbReference type="ARBA" id="ARBA00022490"/>
    </source>
</evidence>
<dbReference type="InterPro" id="IPR004619">
    <property type="entry name" value="Type_III_PanK"/>
</dbReference>
<keyword evidence="7 16" id="KW-0963">Cytoplasm</keyword>
<feature type="binding site" evidence="16">
    <location>
        <begin position="107"/>
        <end position="110"/>
    </location>
    <ligand>
        <name>substrate</name>
    </ligand>
</feature>
<comment type="similarity">
    <text evidence="14 16">Belongs to the type III pantothenate kinase family.</text>
</comment>
<comment type="caution">
    <text evidence="17">The sequence shown here is derived from an EMBL/GenBank/DDBJ whole genome shotgun (WGS) entry which is preliminary data.</text>
</comment>
<comment type="pathway">
    <text evidence="4 16">Cofactor biosynthesis; coenzyme A biosynthesis; CoA from (R)-pantothenate: step 1/5.</text>
</comment>
<protein>
    <recommendedName>
        <fullName evidence="15 16">Type III pantothenate kinase</fullName>
        <ecNumber evidence="6 16">2.7.1.33</ecNumber>
    </recommendedName>
    <alternativeName>
        <fullName evidence="16">PanK-III</fullName>
    </alternativeName>
    <alternativeName>
        <fullName evidence="16">Pantothenic acid kinase</fullName>
    </alternativeName>
</protein>
<dbReference type="HAMAP" id="MF_01274">
    <property type="entry name" value="Pantothen_kinase_3"/>
    <property type="match status" value="1"/>
</dbReference>
<accession>A0ABU8XKB9</accession>
<comment type="subunit">
    <text evidence="5 16">Homodimer.</text>
</comment>
<dbReference type="NCBIfam" id="NF009855">
    <property type="entry name" value="PRK13321.1"/>
    <property type="match status" value="1"/>
</dbReference>
<comment type="cofactor">
    <cofactor evidence="16">
        <name>NH4(+)</name>
        <dbReference type="ChEBI" id="CHEBI:28938"/>
    </cofactor>
    <cofactor evidence="16">
        <name>K(+)</name>
        <dbReference type="ChEBI" id="CHEBI:29103"/>
    </cofactor>
    <text evidence="16">A monovalent cation. Ammonium or potassium.</text>
</comment>
<gene>
    <name evidence="16" type="primary">coaX</name>
    <name evidence="17" type="ORF">U1T56_00680</name>
</gene>
<reference evidence="17 18" key="1">
    <citation type="submission" date="2024-01" db="EMBL/GenBank/DDBJ databases">
        <title>Multi-omics insights into the function and evolution of sodium benzoate biodegradation pathways in Benzoatithermus flavus gen. nov., sp. nov. from hot spring.</title>
        <authorList>
            <person name="Hu C.-J."/>
            <person name="Li W.-J."/>
        </authorList>
    </citation>
    <scope>NUCLEOTIDE SEQUENCE [LARGE SCALE GENOMIC DNA]</scope>
    <source>
        <strain evidence="17 18">SYSU G07066</strain>
    </source>
</reference>
<evidence type="ECO:0000256" key="14">
    <source>
        <dbReference type="ARBA" id="ARBA00038036"/>
    </source>
</evidence>
<keyword evidence="13 16" id="KW-0173">Coenzyme A biosynthesis</keyword>
<dbReference type="NCBIfam" id="TIGR00671">
    <property type="entry name" value="baf"/>
    <property type="match status" value="1"/>
</dbReference>
<organism evidence="17 18">
    <name type="scientific">Benzoatithermus flavus</name>
    <dbReference type="NCBI Taxonomy" id="3108223"/>
    <lineage>
        <taxon>Bacteria</taxon>
        <taxon>Pseudomonadati</taxon>
        <taxon>Pseudomonadota</taxon>
        <taxon>Alphaproteobacteria</taxon>
        <taxon>Geminicoccales</taxon>
        <taxon>Geminicoccaceae</taxon>
        <taxon>Benzoatithermus</taxon>
    </lineage>
</organism>
<sequence>MLLAIDVGNTNTVFALYREPELVGQWRLSTNRERTAEEYAAALIQLMRLKGFSHEQVEAVVISSVVPQAVIGLRWMSRDFFGCRAFVVGEDLEYPIKVSLTNPHEVGADRVVNAVAAKKRYKPPLIIVDFGTATTFDVVDEAGAYCGGAIAPGINLSLEALHRAAAKLPRIAVEPPERVVGRSTVEAMQSGVFWGYVGLIEGLVGRIQSEHGKPMTVIGTGGLAPLFAKRCPALQHIDRDLTMAGLLEIYAMNRELIRSGKGQSA</sequence>
<dbReference type="Pfam" id="PF03309">
    <property type="entry name" value="Pan_kinase"/>
    <property type="match status" value="1"/>
</dbReference>
<dbReference type="NCBIfam" id="NF009848">
    <property type="entry name" value="PRK13318.1-6"/>
    <property type="match status" value="1"/>
</dbReference>
<feature type="binding site" evidence="16">
    <location>
        <position position="132"/>
    </location>
    <ligand>
        <name>ATP</name>
        <dbReference type="ChEBI" id="CHEBI:30616"/>
    </ligand>
</feature>